<organism evidence="1 2">
    <name type="scientific">Ephemerocybe angulata</name>
    <dbReference type="NCBI Taxonomy" id="980116"/>
    <lineage>
        <taxon>Eukaryota</taxon>
        <taxon>Fungi</taxon>
        <taxon>Dikarya</taxon>
        <taxon>Basidiomycota</taxon>
        <taxon>Agaricomycotina</taxon>
        <taxon>Agaricomycetes</taxon>
        <taxon>Agaricomycetidae</taxon>
        <taxon>Agaricales</taxon>
        <taxon>Agaricineae</taxon>
        <taxon>Psathyrellaceae</taxon>
        <taxon>Ephemerocybe</taxon>
    </lineage>
</organism>
<dbReference type="EMBL" id="JACGCI010000020">
    <property type="protein sequence ID" value="KAF6758036.1"/>
    <property type="molecule type" value="Genomic_DNA"/>
</dbReference>
<dbReference type="Proteomes" id="UP000521943">
    <property type="component" value="Unassembled WGS sequence"/>
</dbReference>
<keyword evidence="2" id="KW-1185">Reference proteome</keyword>
<proteinExistence type="predicted"/>
<sequence>MSVRSLPAAPAAENLSWFKLVVRNRRWFAVHSSVGPCSLIIAYGHVFQALDLVGVVACGSPARSPRLQPPPLLAPNDAEALDRSTLACIDAEFISVCCPAPVKPTPTPTVLDCRDPGACLSTSTSPPTMPNF</sequence>
<evidence type="ECO:0000313" key="2">
    <source>
        <dbReference type="Proteomes" id="UP000521943"/>
    </source>
</evidence>
<name>A0A8H6I3H2_9AGAR</name>
<evidence type="ECO:0000313" key="1">
    <source>
        <dbReference type="EMBL" id="KAF6758036.1"/>
    </source>
</evidence>
<accession>A0A8H6I3H2</accession>
<protein>
    <submittedName>
        <fullName evidence="1">Uncharacterized protein</fullName>
    </submittedName>
</protein>
<reference evidence="1 2" key="1">
    <citation type="submission" date="2020-07" db="EMBL/GenBank/DDBJ databases">
        <title>Comparative genomics of pyrophilous fungi reveals a link between fire events and developmental genes.</title>
        <authorList>
            <consortium name="DOE Joint Genome Institute"/>
            <person name="Steindorff A.S."/>
            <person name="Carver A."/>
            <person name="Calhoun S."/>
            <person name="Stillman K."/>
            <person name="Liu H."/>
            <person name="Lipzen A."/>
            <person name="Pangilinan J."/>
            <person name="Labutti K."/>
            <person name="Bruns T.D."/>
            <person name="Grigoriev I.V."/>
        </authorList>
    </citation>
    <scope>NUCLEOTIDE SEQUENCE [LARGE SCALE GENOMIC DNA]</scope>
    <source>
        <strain evidence="1 2">CBS 144469</strain>
    </source>
</reference>
<gene>
    <name evidence="1" type="ORF">DFP72DRAFT_1065285</name>
</gene>
<dbReference type="AlphaFoldDB" id="A0A8H6I3H2"/>
<comment type="caution">
    <text evidence="1">The sequence shown here is derived from an EMBL/GenBank/DDBJ whole genome shotgun (WGS) entry which is preliminary data.</text>
</comment>